<dbReference type="PIRSF" id="PIRSF002419">
    <property type="entry name" value="Tetraspanin"/>
    <property type="match status" value="1"/>
</dbReference>
<dbReference type="WBParaSite" id="Smp_194970.1">
    <property type="protein sequence ID" value="Smp_194970.1"/>
    <property type="gene ID" value="Smp_194970"/>
</dbReference>
<dbReference type="InterPro" id="IPR008952">
    <property type="entry name" value="Tetraspanin_EC2_sf"/>
</dbReference>
<evidence type="ECO:0000256" key="6">
    <source>
        <dbReference type="PIRSR" id="PIRSR002419-1"/>
    </source>
</evidence>
<evidence type="ECO:0000256" key="5">
    <source>
        <dbReference type="ARBA" id="ARBA00023136"/>
    </source>
</evidence>
<feature type="transmembrane region" description="Helical" evidence="7">
    <location>
        <begin position="83"/>
        <end position="102"/>
    </location>
</feature>
<keyword evidence="5 7" id="KW-0472">Membrane</keyword>
<organism evidence="8 9">
    <name type="scientific">Schistosoma mansoni</name>
    <name type="common">Blood fluke</name>
    <dbReference type="NCBI Taxonomy" id="6183"/>
    <lineage>
        <taxon>Eukaryota</taxon>
        <taxon>Metazoa</taxon>
        <taxon>Spiralia</taxon>
        <taxon>Lophotrochozoa</taxon>
        <taxon>Platyhelminthes</taxon>
        <taxon>Trematoda</taxon>
        <taxon>Digenea</taxon>
        <taxon>Strigeidida</taxon>
        <taxon>Schistosomatoidea</taxon>
        <taxon>Schistosomatidae</taxon>
        <taxon>Schistosoma</taxon>
    </lineage>
</organism>
<feature type="transmembrane region" description="Helical" evidence="7">
    <location>
        <begin position="53"/>
        <end position="76"/>
    </location>
</feature>
<evidence type="ECO:0000313" key="8">
    <source>
        <dbReference type="Proteomes" id="UP000008854"/>
    </source>
</evidence>
<protein>
    <recommendedName>
        <fullName evidence="7">Tetraspanin</fullName>
    </recommendedName>
</protein>
<feature type="transmembrane region" description="Helical" evidence="7">
    <location>
        <begin position="12"/>
        <end position="33"/>
    </location>
</feature>
<comment type="similarity">
    <text evidence="2 7">Belongs to the tetraspanin (TM4SF) family.</text>
</comment>
<dbReference type="AlphaFoldDB" id="A0A3Q0KUF4"/>
<dbReference type="InterPro" id="IPR018499">
    <property type="entry name" value="Tetraspanin/Peripherin"/>
</dbReference>
<dbReference type="GO" id="GO:0016020">
    <property type="term" value="C:membrane"/>
    <property type="evidence" value="ECO:0007669"/>
    <property type="project" value="UniProtKB-SubCell"/>
</dbReference>
<keyword evidence="8" id="KW-1185">Reference proteome</keyword>
<keyword evidence="3 7" id="KW-0812">Transmembrane</keyword>
<evidence type="ECO:0000256" key="7">
    <source>
        <dbReference type="RuleBase" id="RU361218"/>
    </source>
</evidence>
<dbReference type="CDD" id="cd03127">
    <property type="entry name" value="tetraspanin_LEL"/>
    <property type="match status" value="1"/>
</dbReference>
<keyword evidence="6" id="KW-1015">Disulfide bond</keyword>
<dbReference type="PANTHER" id="PTHR19282:SF556">
    <property type="entry name" value="TETRASPANIN"/>
    <property type="match status" value="1"/>
</dbReference>
<feature type="disulfide bond" evidence="6">
    <location>
        <begin position="146"/>
        <end position="165"/>
    </location>
</feature>
<sequence length="223" mass="25724">MFLSQLQKYWNNIFIISNLLFIVFDIALLALPIRTLDVLANYNTILDYFKPVIFPVVIFTGILGLLSVFIGFIGLWKKKTVFILVHIVGLTIATIIEISISIRSSLRKNQFFKVANQSLWNSIQYYEKHPNYENQVDNLQREFFCCGVRSYTDYKRPVITLPLSCKTGNSIHPKGCAEALYDYIQHCIMIIIYICIAFAIIKAIYLATSILLYRKSEKNNLSV</sequence>
<evidence type="ECO:0000256" key="2">
    <source>
        <dbReference type="ARBA" id="ARBA00006840"/>
    </source>
</evidence>
<reference evidence="9" key="2">
    <citation type="submission" date="2018-12" db="UniProtKB">
        <authorList>
            <consortium name="WormBaseParasite"/>
        </authorList>
    </citation>
    <scope>IDENTIFICATION</scope>
    <source>
        <strain evidence="9">Puerto Rican</strain>
    </source>
</reference>
<dbReference type="InterPro" id="IPR000301">
    <property type="entry name" value="Tetraspanin_animals"/>
</dbReference>
<reference evidence="8" key="1">
    <citation type="journal article" date="2012" name="PLoS Negl. Trop. Dis.">
        <title>A systematically improved high quality genome and transcriptome of the human blood fluke Schistosoma mansoni.</title>
        <authorList>
            <person name="Protasio A.V."/>
            <person name="Tsai I.J."/>
            <person name="Babbage A."/>
            <person name="Nichol S."/>
            <person name="Hunt M."/>
            <person name="Aslett M.A."/>
            <person name="De Silva N."/>
            <person name="Velarde G.S."/>
            <person name="Anderson T.J."/>
            <person name="Clark R.C."/>
            <person name="Davidson C."/>
            <person name="Dillon G.P."/>
            <person name="Holroyd N.E."/>
            <person name="LoVerde P.T."/>
            <person name="Lloyd C."/>
            <person name="McQuillan J."/>
            <person name="Oliveira G."/>
            <person name="Otto T.D."/>
            <person name="Parker-Manuel S.J."/>
            <person name="Quail M.A."/>
            <person name="Wilson R.A."/>
            <person name="Zerlotini A."/>
            <person name="Dunne D.W."/>
            <person name="Berriman M."/>
        </authorList>
    </citation>
    <scope>NUCLEOTIDE SEQUENCE [LARGE SCALE GENOMIC DNA]</scope>
    <source>
        <strain evidence="8">Puerto Rican</strain>
    </source>
</reference>
<feature type="disulfide bond" evidence="6">
    <location>
        <begin position="145"/>
        <end position="176"/>
    </location>
</feature>
<dbReference type="SUPFAM" id="SSF48652">
    <property type="entry name" value="Tetraspanin"/>
    <property type="match status" value="1"/>
</dbReference>
<dbReference type="Proteomes" id="UP000008854">
    <property type="component" value="Unassembled WGS sequence"/>
</dbReference>
<dbReference type="InParanoid" id="A0A3Q0KUF4"/>
<evidence type="ECO:0000256" key="1">
    <source>
        <dbReference type="ARBA" id="ARBA00004141"/>
    </source>
</evidence>
<dbReference type="Gene3D" id="1.10.1450.10">
    <property type="entry name" value="Tetraspanin"/>
    <property type="match status" value="1"/>
</dbReference>
<evidence type="ECO:0000256" key="3">
    <source>
        <dbReference type="ARBA" id="ARBA00022692"/>
    </source>
</evidence>
<evidence type="ECO:0000313" key="9">
    <source>
        <dbReference type="WBParaSite" id="Smp_194970.1"/>
    </source>
</evidence>
<feature type="transmembrane region" description="Helical" evidence="7">
    <location>
        <begin position="190"/>
        <end position="213"/>
    </location>
</feature>
<evidence type="ECO:0000256" key="4">
    <source>
        <dbReference type="ARBA" id="ARBA00022989"/>
    </source>
</evidence>
<comment type="subcellular location">
    <subcellularLocation>
        <location evidence="1 7">Membrane</location>
        <topology evidence="1 7">Multi-pass membrane protein</topology>
    </subcellularLocation>
</comment>
<proteinExistence type="inferred from homology"/>
<dbReference type="PANTHER" id="PTHR19282">
    <property type="entry name" value="TETRASPANIN"/>
    <property type="match status" value="1"/>
</dbReference>
<dbReference type="Pfam" id="PF00335">
    <property type="entry name" value="Tetraspanin"/>
    <property type="match status" value="1"/>
</dbReference>
<accession>A0A3Q0KUF4</accession>
<name>A0A3Q0KUF4_SCHMA</name>
<keyword evidence="4 7" id="KW-1133">Transmembrane helix</keyword>